<feature type="region of interest" description="Disordered" evidence="1">
    <location>
        <begin position="311"/>
        <end position="330"/>
    </location>
</feature>
<protein>
    <submittedName>
        <fullName evidence="2">Uncharacterized protein</fullName>
    </submittedName>
</protein>
<feature type="compositionally biased region" description="Basic and acidic residues" evidence="1">
    <location>
        <begin position="193"/>
        <end position="213"/>
    </location>
</feature>
<reference evidence="2 3" key="1">
    <citation type="submission" date="2014-02" db="EMBL/GenBank/DDBJ databases">
        <authorList>
            <person name="Sibley D."/>
            <person name="Venepally P."/>
            <person name="Karamycheva S."/>
            <person name="Hadjithomas M."/>
            <person name="Khan A."/>
            <person name="Brunk B."/>
            <person name="Roos D."/>
            <person name="Caler E."/>
            <person name="Lorenzi H."/>
        </authorList>
    </citation>
    <scope>NUCLEOTIDE SEQUENCE [LARGE SCALE GENOMIC DNA]</scope>
    <source>
        <strain evidence="2 3">GAB2-2007-GAL-DOM2</strain>
    </source>
</reference>
<evidence type="ECO:0000256" key="1">
    <source>
        <dbReference type="SAM" id="MobiDB-lite"/>
    </source>
</evidence>
<accession>A0A086K0B3</accession>
<feature type="compositionally biased region" description="Basic and acidic residues" evidence="1">
    <location>
        <begin position="311"/>
        <end position="323"/>
    </location>
</feature>
<evidence type="ECO:0000313" key="3">
    <source>
        <dbReference type="Proteomes" id="UP000028837"/>
    </source>
</evidence>
<proteinExistence type="predicted"/>
<dbReference type="EMBL" id="AHZU02000980">
    <property type="protein sequence ID" value="KFG37831.1"/>
    <property type="molecule type" value="Genomic_DNA"/>
</dbReference>
<feature type="region of interest" description="Disordered" evidence="1">
    <location>
        <begin position="193"/>
        <end position="224"/>
    </location>
</feature>
<sequence length="330" mass="35915">MNTGCLFLPATRHAAIQTICVVALARQVADPDALVFERDFLEFIRILSSTQTVFSSFGCPRSHVALLAQSVERVREANAVGLFSEFARRLGFPTSGDDAGCSCAFFVFTGRAMVWRVSIGCAVLATVLVAGHEPVASAPYKAYGIPAESTDTTSGDDVEEAFRKRSRGNVLKNAATEEKKLPLFFIDVEDNKGQGRNSEKGATDDDVAVDKTKRSSPSAPCTRLAGKEKKYPCDRYVVKGKMSFLEAVGAFFLASVIHAAVSEQLRARSTGGDIWRPRLAGSVMQAALAATTLWMALRRRLPTFYLLQRRESSEEKKKAKENSTRAASAV</sequence>
<evidence type="ECO:0000313" key="2">
    <source>
        <dbReference type="EMBL" id="KFG37831.1"/>
    </source>
</evidence>
<dbReference type="VEuPathDB" id="ToxoDB:TGDOM2_203290"/>
<dbReference type="Proteomes" id="UP000028837">
    <property type="component" value="Unassembled WGS sequence"/>
</dbReference>
<name>A0A086K0B3_TOXGO</name>
<organism evidence="2 3">
    <name type="scientific">Toxoplasma gondii GAB2-2007-GAL-DOM2</name>
    <dbReference type="NCBI Taxonomy" id="1130820"/>
    <lineage>
        <taxon>Eukaryota</taxon>
        <taxon>Sar</taxon>
        <taxon>Alveolata</taxon>
        <taxon>Apicomplexa</taxon>
        <taxon>Conoidasida</taxon>
        <taxon>Coccidia</taxon>
        <taxon>Eucoccidiorida</taxon>
        <taxon>Eimeriorina</taxon>
        <taxon>Sarcocystidae</taxon>
        <taxon>Toxoplasma</taxon>
    </lineage>
</organism>
<gene>
    <name evidence="2" type="ORF">TGDOM2_203290</name>
</gene>
<dbReference type="OrthoDB" id="10384560at2759"/>
<comment type="caution">
    <text evidence="2">The sequence shown here is derived from an EMBL/GenBank/DDBJ whole genome shotgun (WGS) entry which is preliminary data.</text>
</comment>
<dbReference type="AlphaFoldDB" id="A0A086K0B3"/>